<keyword evidence="3" id="KW-1185">Reference proteome</keyword>
<keyword evidence="1" id="KW-0732">Signal</keyword>
<organism evidence="2 3">
    <name type="scientific">Kaistella gelatinilytica</name>
    <dbReference type="NCBI Taxonomy" id="2787636"/>
    <lineage>
        <taxon>Bacteria</taxon>
        <taxon>Pseudomonadati</taxon>
        <taxon>Bacteroidota</taxon>
        <taxon>Flavobacteriia</taxon>
        <taxon>Flavobacteriales</taxon>
        <taxon>Weeksellaceae</taxon>
        <taxon>Chryseobacterium group</taxon>
        <taxon>Kaistella</taxon>
    </lineage>
</organism>
<comment type="caution">
    <text evidence="2">The sequence shown here is derived from an EMBL/GenBank/DDBJ whole genome shotgun (WGS) entry which is preliminary data.</text>
</comment>
<proteinExistence type="predicted"/>
<feature type="chain" id="PRO_5046033417" evidence="1">
    <location>
        <begin position="19"/>
        <end position="358"/>
    </location>
</feature>
<evidence type="ECO:0000256" key="1">
    <source>
        <dbReference type="SAM" id="SignalP"/>
    </source>
</evidence>
<reference evidence="2 3" key="1">
    <citation type="submission" date="2020-11" db="EMBL/GenBank/DDBJ databases">
        <title>Kaistella gelatinilytica sp. nov., a flavobacterium isolated from Antarctic Soil.</title>
        <authorList>
            <person name="Li J."/>
        </authorList>
    </citation>
    <scope>NUCLEOTIDE SEQUENCE [LARGE SCALE GENOMIC DNA]</scope>
    <source>
        <strain evidence="2 3">G5-32</strain>
    </source>
</reference>
<gene>
    <name evidence="2" type="ORF">IV494_09435</name>
</gene>
<evidence type="ECO:0000313" key="2">
    <source>
        <dbReference type="EMBL" id="MBF8457400.1"/>
    </source>
</evidence>
<dbReference type="RefSeq" id="WP_196079899.1">
    <property type="nucleotide sequence ID" value="NZ_JADPVI010000002.1"/>
</dbReference>
<accession>A0ABS0FCF4</accession>
<name>A0ABS0FCF4_9FLAO</name>
<dbReference type="Proteomes" id="UP000660070">
    <property type="component" value="Unassembled WGS sequence"/>
</dbReference>
<dbReference type="EMBL" id="JADPVI010000002">
    <property type="protein sequence ID" value="MBF8457400.1"/>
    <property type="molecule type" value="Genomic_DNA"/>
</dbReference>
<feature type="signal peptide" evidence="1">
    <location>
        <begin position="1"/>
        <end position="18"/>
    </location>
</feature>
<protein>
    <submittedName>
        <fullName evidence="2">Uncharacterized protein</fullName>
    </submittedName>
</protein>
<evidence type="ECO:0000313" key="3">
    <source>
        <dbReference type="Proteomes" id="UP000660070"/>
    </source>
</evidence>
<sequence length="358" mass="41343">MKKGVLFALMFLSVLSFSQQKNVKITNLQPKSENFIFPLISFSQKPLVEKKINTFLQINELEFIPNSGKNPYQLAATATNSYQNFLYFYGWKRMVTPNNILSIEMEGEASGAYPEHFTSYSNFDLRTGNFINLEDLFKPNSYAQLEKIINNKIKKRVANYIAELRSSKNKEEDSDDQIAMYEACFTEYSLPFLKYYFEKNKLTIVAGRCSNHALLALDDLGSHEIVFNIKNLDRFWSPFAKNLMSDSETAISQASFQNKLYKGKIAGKFPIILLIKRTYEDGAFSAVYWYEKSTEIIEWDGSLKNNHISATENDYYDEVQKKWILRAIIEGDVAGKKITGTWTDDKTKKNLKLELEEL</sequence>